<dbReference type="Pfam" id="PF01476">
    <property type="entry name" value="LysM"/>
    <property type="match status" value="1"/>
</dbReference>
<feature type="domain" description="LysM" evidence="2">
    <location>
        <begin position="69"/>
        <end position="119"/>
    </location>
</feature>
<keyword evidence="1" id="KW-0472">Membrane</keyword>
<gene>
    <name evidence="3" type="ORF">G9U52_12985</name>
</gene>
<keyword evidence="1" id="KW-1133">Transmembrane helix</keyword>
<dbReference type="CDD" id="cd00118">
    <property type="entry name" value="LysM"/>
    <property type="match status" value="1"/>
</dbReference>
<evidence type="ECO:0000313" key="3">
    <source>
        <dbReference type="EMBL" id="NHN30749.1"/>
    </source>
</evidence>
<comment type="caution">
    <text evidence="3">The sequence shown here is derived from an EMBL/GenBank/DDBJ whole genome shotgun (WGS) entry which is preliminary data.</text>
</comment>
<proteinExistence type="predicted"/>
<dbReference type="EMBL" id="JAAOIW010000004">
    <property type="protein sequence ID" value="NHN30749.1"/>
    <property type="molecule type" value="Genomic_DNA"/>
</dbReference>
<dbReference type="PROSITE" id="PS51782">
    <property type="entry name" value="LYSM"/>
    <property type="match status" value="1"/>
</dbReference>
<keyword evidence="4" id="KW-1185">Reference proteome</keyword>
<accession>A0ABX0J383</accession>
<organism evidence="3 4">
    <name type="scientific">Paenibacillus agricola</name>
    <dbReference type="NCBI Taxonomy" id="2716264"/>
    <lineage>
        <taxon>Bacteria</taxon>
        <taxon>Bacillati</taxon>
        <taxon>Bacillota</taxon>
        <taxon>Bacilli</taxon>
        <taxon>Bacillales</taxon>
        <taxon>Paenibacillaceae</taxon>
        <taxon>Paenibacillus</taxon>
    </lineage>
</organism>
<evidence type="ECO:0000256" key="1">
    <source>
        <dbReference type="SAM" id="Phobius"/>
    </source>
</evidence>
<dbReference type="InterPro" id="IPR036779">
    <property type="entry name" value="LysM_dom_sf"/>
</dbReference>
<evidence type="ECO:0000313" key="4">
    <source>
        <dbReference type="Proteomes" id="UP001165962"/>
    </source>
</evidence>
<protein>
    <submittedName>
        <fullName evidence="3">LysM peptidoglycan-binding domain-containing protein</fullName>
    </submittedName>
</protein>
<dbReference type="InterPro" id="IPR018392">
    <property type="entry name" value="LysM"/>
</dbReference>
<name>A0ABX0J383_9BACL</name>
<feature type="transmembrane region" description="Helical" evidence="1">
    <location>
        <begin position="32"/>
        <end position="54"/>
    </location>
</feature>
<dbReference type="SMART" id="SM00257">
    <property type="entry name" value="LysM"/>
    <property type="match status" value="1"/>
</dbReference>
<dbReference type="RefSeq" id="WP_166150085.1">
    <property type="nucleotide sequence ID" value="NZ_JAAOIW010000004.1"/>
</dbReference>
<dbReference type="Proteomes" id="UP001165962">
    <property type="component" value="Unassembled WGS sequence"/>
</dbReference>
<dbReference type="SUPFAM" id="SSF54106">
    <property type="entry name" value="LysM domain"/>
    <property type="match status" value="1"/>
</dbReference>
<dbReference type="Gene3D" id="3.10.350.10">
    <property type="entry name" value="LysM domain"/>
    <property type="match status" value="1"/>
</dbReference>
<evidence type="ECO:0000259" key="2">
    <source>
        <dbReference type="PROSITE" id="PS51782"/>
    </source>
</evidence>
<sequence length="120" mass="13446">MYMNEQLLSKPEPTSFPRFFTFSLSRKKQARIIGVFAAILLILVITLSLSLIGAEQEVYASSELPLTAQTVEIVKGDTLWAIASEHVHKGQKIREYLDQLKKMNGLTSSVIQEGQILKLP</sequence>
<keyword evidence="1" id="KW-0812">Transmembrane</keyword>
<reference evidence="3" key="1">
    <citation type="submission" date="2020-03" db="EMBL/GenBank/DDBJ databases">
        <title>Draft sequencing of Paenibacilllus sp. S3N08.</title>
        <authorList>
            <person name="Kim D.-U."/>
        </authorList>
    </citation>
    <scope>NUCLEOTIDE SEQUENCE</scope>
    <source>
        <strain evidence="3">S3N08</strain>
    </source>
</reference>